<evidence type="ECO:0000256" key="1">
    <source>
        <dbReference type="SAM" id="MobiDB-lite"/>
    </source>
</evidence>
<dbReference type="InterPro" id="IPR022603">
    <property type="entry name" value="DUF3152"/>
</dbReference>
<dbReference type="EMBL" id="CP044548">
    <property type="protein sequence ID" value="QFQ31501.2"/>
    <property type="molecule type" value="Genomic_DNA"/>
</dbReference>
<organism evidence="4 5">
    <name type="scientific">Janibacter melonis</name>
    <dbReference type="NCBI Taxonomy" id="262209"/>
    <lineage>
        <taxon>Bacteria</taxon>
        <taxon>Bacillati</taxon>
        <taxon>Actinomycetota</taxon>
        <taxon>Actinomycetes</taxon>
        <taxon>Micrococcales</taxon>
        <taxon>Intrasporangiaceae</taxon>
        <taxon>Janibacter</taxon>
    </lineage>
</organism>
<dbReference type="Pfam" id="PF11350">
    <property type="entry name" value="DUF3152"/>
    <property type="match status" value="1"/>
</dbReference>
<feature type="transmembrane region" description="Helical" evidence="2">
    <location>
        <begin position="18"/>
        <end position="36"/>
    </location>
</feature>
<dbReference type="GeneID" id="59162678"/>
<protein>
    <submittedName>
        <fullName evidence="4">DUF3152 domain-containing protein</fullName>
    </submittedName>
</protein>
<dbReference type="RefSeq" id="WP_123093158.1">
    <property type="nucleotide sequence ID" value="NZ_CP044548.2"/>
</dbReference>
<evidence type="ECO:0000313" key="5">
    <source>
        <dbReference type="Proteomes" id="UP000271708"/>
    </source>
</evidence>
<feature type="compositionally biased region" description="Low complexity" evidence="1">
    <location>
        <begin position="49"/>
        <end position="86"/>
    </location>
</feature>
<feature type="region of interest" description="Disordered" evidence="1">
    <location>
        <begin position="39"/>
        <end position="108"/>
    </location>
</feature>
<keyword evidence="2" id="KW-1133">Transmembrane helix</keyword>
<accession>A0A5P8FQK8</accession>
<dbReference type="AlphaFoldDB" id="A0A5P8FQK8"/>
<proteinExistence type="predicted"/>
<gene>
    <name evidence="4" type="ORF">EEW87_015920</name>
</gene>
<evidence type="ECO:0000256" key="2">
    <source>
        <dbReference type="SAM" id="Phobius"/>
    </source>
</evidence>
<dbReference type="SUPFAM" id="SSF55486">
    <property type="entry name" value="Metalloproteases ('zincins'), catalytic domain"/>
    <property type="match status" value="1"/>
</dbReference>
<name>A0A5P8FQK8_9MICO</name>
<dbReference type="KEGG" id="jme:EEW87_015920"/>
<dbReference type="Proteomes" id="UP000271708">
    <property type="component" value="Chromosome"/>
</dbReference>
<evidence type="ECO:0000259" key="3">
    <source>
        <dbReference type="Pfam" id="PF11350"/>
    </source>
</evidence>
<reference evidence="4 5" key="1">
    <citation type="submission" date="2019-09" db="EMBL/GenBank/DDBJ databases">
        <title>Complete Genome Sequence of Janibacter melonis M714 with both human health impact and industrial applications.</title>
        <authorList>
            <person name="Jin M."/>
            <person name="Zhao Q.R."/>
        </authorList>
    </citation>
    <scope>NUCLEOTIDE SEQUENCE [LARGE SCALE GENOMIC DNA]</scope>
    <source>
        <strain evidence="4 5">M714</strain>
    </source>
</reference>
<keyword evidence="2" id="KW-0472">Membrane</keyword>
<evidence type="ECO:0000313" key="4">
    <source>
        <dbReference type="EMBL" id="QFQ31501.2"/>
    </source>
</evidence>
<feature type="domain" description="DUF3152" evidence="3">
    <location>
        <begin position="85"/>
        <end position="257"/>
    </location>
</feature>
<sequence length="274" mass="28806">MTTPAEQEPPAPSRDRGWVVLVALTVIGLVLAVLATRSAGPGQGAQPVASTSPSSSSSSAAGSTATSGPKGEDVPPATASPTPADPRVVESGNGRLAPVPVSGADPGGDGRVVRWSLQAEQGLGVDLDELARVVRSTLVDRRGWRGADGIRFVHVPAWRVARGEPVQIRITLASPRTTDRLCAPLQTRGEVSCWQGGRVVLNSRRWLTGAPAYEGRLADYRTYLVNHEVGHGLGYGHEECAGAGRRAPVMMQQTLGVGRCWSWPYPVGDGSVLR</sequence>
<keyword evidence="2" id="KW-0812">Transmembrane</keyword>